<dbReference type="GO" id="GO:0004674">
    <property type="term" value="F:protein serine/threonine kinase activity"/>
    <property type="evidence" value="ECO:0007669"/>
    <property type="project" value="TreeGrafter"/>
</dbReference>
<gene>
    <name evidence="2" type="ORF">OOU_Y34scaffold01115g3</name>
</gene>
<protein>
    <recommendedName>
        <fullName evidence="1">Protein kinase domain-containing protein</fullName>
    </recommendedName>
</protein>
<evidence type="ECO:0000259" key="1">
    <source>
        <dbReference type="PROSITE" id="PS50011"/>
    </source>
</evidence>
<dbReference type="PANTHER" id="PTHR44167:SF24">
    <property type="entry name" value="SERINE_THREONINE-PROTEIN KINASE CHK2"/>
    <property type="match status" value="1"/>
</dbReference>
<name>A0AA97NLS3_PYRO3</name>
<accession>A0AA97NLS3</accession>
<dbReference type="PANTHER" id="PTHR44167">
    <property type="entry name" value="OVARIAN-SPECIFIC SERINE/THREONINE-PROTEIN KINASE LOK-RELATED"/>
    <property type="match status" value="1"/>
</dbReference>
<evidence type="ECO:0000313" key="2">
    <source>
        <dbReference type="EMBL" id="ELQ32493.1"/>
    </source>
</evidence>
<dbReference type="Gene3D" id="3.30.200.20">
    <property type="entry name" value="Phosphorylase Kinase, domain 1"/>
    <property type="match status" value="1"/>
</dbReference>
<dbReference type="InterPro" id="IPR000719">
    <property type="entry name" value="Prot_kinase_dom"/>
</dbReference>
<dbReference type="CDD" id="cd00180">
    <property type="entry name" value="PKc"/>
    <property type="match status" value="1"/>
</dbReference>
<dbReference type="PROSITE" id="PS50011">
    <property type="entry name" value="PROTEIN_KINASE_DOM"/>
    <property type="match status" value="1"/>
</dbReference>
<organism evidence="2">
    <name type="scientific">Pyricularia oryzae (strain Y34)</name>
    <name type="common">Rice blast fungus</name>
    <name type="synonym">Magnaporthe oryzae</name>
    <dbReference type="NCBI Taxonomy" id="1143189"/>
    <lineage>
        <taxon>Eukaryota</taxon>
        <taxon>Fungi</taxon>
        <taxon>Dikarya</taxon>
        <taxon>Ascomycota</taxon>
        <taxon>Pezizomycotina</taxon>
        <taxon>Sordariomycetes</taxon>
        <taxon>Sordariomycetidae</taxon>
        <taxon>Magnaporthales</taxon>
        <taxon>Pyriculariaceae</taxon>
        <taxon>Pyricularia</taxon>
    </lineage>
</organism>
<dbReference type="InterPro" id="IPR011009">
    <property type="entry name" value="Kinase-like_dom_sf"/>
</dbReference>
<dbReference type="Pfam" id="PF00069">
    <property type="entry name" value="Pkinase"/>
    <property type="match status" value="1"/>
</dbReference>
<dbReference type="Proteomes" id="UP000011086">
    <property type="component" value="Unassembled WGS sequence"/>
</dbReference>
<dbReference type="GO" id="GO:0044773">
    <property type="term" value="P:mitotic DNA damage checkpoint signaling"/>
    <property type="evidence" value="ECO:0007669"/>
    <property type="project" value="TreeGrafter"/>
</dbReference>
<sequence>MEPQIYATLTPINALARLALSETYDVLTAGQQSSLREGPLCRMKVEPQQRYNKDYLLGFNPQPRIAEVGWRVGKSSQVLNSQHPDLVLCTPVFAKKHSLNIRTAHARFNFCKENSALFIAGRRSQHAELKINGIIVTEQLFALNQRSMKVDFDRLTYELRFTAWADTEEFKSTRRRYLTTVLGVQAILDFEMPTPRHDVQMMGNWTLAQPLGRGGIGRVFLASNAKNEVAAVKIMDRDSDTQHSVDEEISTLERLTALARNWGETGSMVQLREVVGKFSDAPFEQVAVVLIPMTPNTFWELVQRKNESWNGMKREEAQLFRSLLLQVKVLHDRGWLHGDLKPANVGIIGTPQRAVLLDIGNAKHLRPGCHLNPTPGSGGTIGYIAPEREMESYDRSIDIWSLGVIGYEITYGHPPWKQTQNPWRRDRCNSLREAFHKQYDDTITKLASDSKVVPMETHIQLGELITQMLRHSRARQNNHARICINEALKHPAWGSLRDDMPREAKRQKGLSSNQVNGIKSPLALAGMAGLDSSRNMNLTKWVLEVALLWFSVWSTGVPDLGYCSFSRPKP</sequence>
<dbReference type="AlphaFoldDB" id="A0AA97NLS3"/>
<reference evidence="2" key="1">
    <citation type="journal article" date="2012" name="PLoS Genet.">
        <title>Comparative analysis of the genomes of two field isolates of the rice blast fungus Magnaporthe oryzae.</title>
        <authorList>
            <person name="Xue M."/>
            <person name="Yang J."/>
            <person name="Li Z."/>
            <person name="Hu S."/>
            <person name="Yao N."/>
            <person name="Dean R.A."/>
            <person name="Zhao W."/>
            <person name="Shen M."/>
            <person name="Zhang H."/>
            <person name="Li C."/>
            <person name="Liu L."/>
            <person name="Cao L."/>
            <person name="Xu X."/>
            <person name="Xing Y."/>
            <person name="Hsiang T."/>
            <person name="Zhang Z."/>
            <person name="Xu J.R."/>
            <person name="Peng Y.L."/>
        </authorList>
    </citation>
    <scope>NUCLEOTIDE SEQUENCE</scope>
    <source>
        <strain evidence="2">Y34</strain>
    </source>
</reference>
<dbReference type="GO" id="GO:0005634">
    <property type="term" value="C:nucleus"/>
    <property type="evidence" value="ECO:0007669"/>
    <property type="project" value="TreeGrafter"/>
</dbReference>
<dbReference type="Gene3D" id="1.10.510.10">
    <property type="entry name" value="Transferase(Phosphotransferase) domain 1"/>
    <property type="match status" value="1"/>
</dbReference>
<proteinExistence type="predicted"/>
<dbReference type="SMART" id="SM00220">
    <property type="entry name" value="S_TKc"/>
    <property type="match status" value="1"/>
</dbReference>
<dbReference type="SUPFAM" id="SSF56112">
    <property type="entry name" value="Protein kinase-like (PK-like)"/>
    <property type="match status" value="1"/>
</dbReference>
<feature type="domain" description="Protein kinase" evidence="1">
    <location>
        <begin position="205"/>
        <end position="493"/>
    </location>
</feature>
<dbReference type="EMBL" id="JH793284">
    <property type="protein sequence ID" value="ELQ32493.1"/>
    <property type="molecule type" value="Genomic_DNA"/>
</dbReference>
<dbReference type="GO" id="GO:0005524">
    <property type="term" value="F:ATP binding"/>
    <property type="evidence" value="ECO:0007669"/>
    <property type="project" value="InterPro"/>
</dbReference>